<evidence type="ECO:0000256" key="1">
    <source>
        <dbReference type="SAM" id="Coils"/>
    </source>
</evidence>
<sequence>MTAQGQPTPISERVRLVIELTWINSEHLRSKSRFAGVEIELESALAASRPEARTSLQLLRIEMLRDQLWEADRALSALEEERARLEAALANAEAATRTAHGRDPR</sequence>
<proteinExistence type="predicted"/>
<name>A0A656QFF6_9BURK</name>
<feature type="coiled-coil region" evidence="1">
    <location>
        <begin position="61"/>
        <end position="98"/>
    </location>
</feature>
<dbReference type="EMBL" id="JFHD01000034">
    <property type="protein sequence ID" value="KDR26437.1"/>
    <property type="molecule type" value="Genomic_DNA"/>
</dbReference>
<dbReference type="OrthoDB" id="9103562at2"/>
<accession>A0A656QFF6</accession>
<organism evidence="2 3">
    <name type="scientific">Caballeronia zhejiangensis</name>
    <dbReference type="NCBI Taxonomy" id="871203"/>
    <lineage>
        <taxon>Bacteria</taxon>
        <taxon>Pseudomonadati</taxon>
        <taxon>Pseudomonadota</taxon>
        <taxon>Betaproteobacteria</taxon>
        <taxon>Burkholderiales</taxon>
        <taxon>Burkholderiaceae</taxon>
        <taxon>Caballeronia</taxon>
    </lineage>
</organism>
<evidence type="ECO:0000313" key="2">
    <source>
        <dbReference type="EMBL" id="KDR26437.1"/>
    </source>
</evidence>
<keyword evidence="3" id="KW-1185">Reference proteome</keyword>
<dbReference type="AlphaFoldDB" id="A0A656QFF6"/>
<evidence type="ECO:0000313" key="3">
    <source>
        <dbReference type="Proteomes" id="UP000027451"/>
    </source>
</evidence>
<reference evidence="2 3" key="1">
    <citation type="submission" date="2014-03" db="EMBL/GenBank/DDBJ databases">
        <title>Draft Genome Sequences of Four Burkholderia Strains.</title>
        <authorList>
            <person name="Liu X.Y."/>
            <person name="Li C.X."/>
            <person name="Xu J.H."/>
        </authorList>
    </citation>
    <scope>NUCLEOTIDE SEQUENCE [LARGE SCALE GENOMIC DNA]</scope>
    <source>
        <strain evidence="2 3">OP-1</strain>
    </source>
</reference>
<dbReference type="RefSeq" id="WP_008345862.1">
    <property type="nucleotide sequence ID" value="NZ_CADFFU010000011.1"/>
</dbReference>
<comment type="caution">
    <text evidence="2">The sequence shown here is derived from an EMBL/GenBank/DDBJ whole genome shotgun (WGS) entry which is preliminary data.</text>
</comment>
<gene>
    <name evidence="2" type="ORF">BG60_22965</name>
</gene>
<dbReference type="Proteomes" id="UP000027451">
    <property type="component" value="Unassembled WGS sequence"/>
</dbReference>
<protein>
    <recommendedName>
        <fullName evidence="4">ATPase</fullName>
    </recommendedName>
</protein>
<keyword evidence="1" id="KW-0175">Coiled coil</keyword>
<evidence type="ECO:0008006" key="4">
    <source>
        <dbReference type="Google" id="ProtNLM"/>
    </source>
</evidence>